<dbReference type="Proteomes" id="UP000220959">
    <property type="component" value="Unassembled WGS sequence"/>
</dbReference>
<name>A0ACC9CYT4_9FIRM</name>
<proteinExistence type="predicted"/>
<organism evidence="1 2">
    <name type="scientific">Faecalibacterium langellae</name>
    <dbReference type="NCBI Taxonomy" id="3435293"/>
    <lineage>
        <taxon>Bacteria</taxon>
        <taxon>Bacillati</taxon>
        <taxon>Bacillota</taxon>
        <taxon>Clostridia</taxon>
        <taxon>Eubacteriales</taxon>
        <taxon>Oscillospiraceae</taxon>
        <taxon>Faecalibacterium</taxon>
    </lineage>
</organism>
<sequence>MSKTPFVDALVQESLPIWQQCLDSDFLRGLEAGTLDEDCFKGYIVDDSLYLREYARVFAWGMTKAQTMAAMRNYYSLLSFVNENEDVARLQYLKRYGLTDDDIQSLPQRPANRAYTDYMIEATKNGEGEAECIAAVLPCMLSYFWIFRRLLKRSPGVLDTVFGPLVKDYASDGYGDACQAWADYAEKACAGLSPERAARCREIFKACSEFELGFWRMANQPRSDL</sequence>
<accession>A0ACC9CYT4</accession>
<gene>
    <name evidence="1" type="ORF">CGS49_12855</name>
</gene>
<keyword evidence="2" id="KW-1185">Reference proteome</keyword>
<protein>
    <submittedName>
        <fullName evidence="1">TENA/THI-4 family protein</fullName>
    </submittedName>
</protein>
<dbReference type="EMBL" id="NMTR01000021">
    <property type="protein sequence ID" value="PDX60848.1"/>
    <property type="molecule type" value="Genomic_DNA"/>
</dbReference>
<reference evidence="1 2" key="1">
    <citation type="journal article" date="2017" name="Front. Microbiol.">
        <title>New Insights into the Diversity of the Genus Faecalibacterium.</title>
        <authorList>
            <person name="Benevides L."/>
            <person name="Burman S."/>
            <person name="Martin R."/>
            <person name="Robert V."/>
            <person name="Thomas M."/>
            <person name="Miquel S."/>
            <person name="Chain F."/>
            <person name="Sokol H."/>
            <person name="Bermudez-Humaran L.G."/>
            <person name="Morrison M."/>
            <person name="Langella P."/>
            <person name="Azevedo V.A."/>
            <person name="Chatel J.M."/>
            <person name="Soares S."/>
        </authorList>
    </citation>
    <scope>NUCLEOTIDE SEQUENCE [LARGE SCALE GENOMIC DNA]</scope>
    <source>
        <strain evidence="2">CNCM I-4541</strain>
    </source>
</reference>
<evidence type="ECO:0000313" key="1">
    <source>
        <dbReference type="EMBL" id="PDX60848.1"/>
    </source>
</evidence>
<comment type="caution">
    <text evidence="1">The sequence shown here is derived from an EMBL/GenBank/DDBJ whole genome shotgun (WGS) entry which is preliminary data.</text>
</comment>
<evidence type="ECO:0000313" key="2">
    <source>
        <dbReference type="Proteomes" id="UP000220959"/>
    </source>
</evidence>